<evidence type="ECO:0000256" key="2">
    <source>
        <dbReference type="ARBA" id="ARBA00023125"/>
    </source>
</evidence>
<dbReference type="EMBL" id="CP118615">
    <property type="protein sequence ID" value="WDZ86824.1"/>
    <property type="molecule type" value="Genomic_DNA"/>
</dbReference>
<dbReference type="PANTHER" id="PTHR44846">
    <property type="entry name" value="MANNOSYL-D-GLYCERATE TRANSPORT/METABOLISM SYSTEM REPRESSOR MNGR-RELATED"/>
    <property type="match status" value="1"/>
</dbReference>
<dbReference type="InterPro" id="IPR036388">
    <property type="entry name" value="WH-like_DNA-bd_sf"/>
</dbReference>
<evidence type="ECO:0000256" key="1">
    <source>
        <dbReference type="ARBA" id="ARBA00023015"/>
    </source>
</evidence>
<proteinExistence type="predicted"/>
<reference evidence="5 6" key="1">
    <citation type="submission" date="2023-02" db="EMBL/GenBank/DDBJ databases">
        <authorList>
            <person name="Mo P."/>
        </authorList>
    </citation>
    <scope>NUCLEOTIDE SEQUENCE [LARGE SCALE GENOMIC DNA]</scope>
    <source>
        <strain evidence="5 6">HUAS 3</strain>
    </source>
</reference>
<dbReference type="Proteomes" id="UP001219605">
    <property type="component" value="Chromosome"/>
</dbReference>
<evidence type="ECO:0000313" key="5">
    <source>
        <dbReference type="EMBL" id="WDZ86824.1"/>
    </source>
</evidence>
<dbReference type="InterPro" id="IPR036390">
    <property type="entry name" value="WH_DNA-bd_sf"/>
</dbReference>
<dbReference type="InterPro" id="IPR000524">
    <property type="entry name" value="Tscrpt_reg_HTH_GntR"/>
</dbReference>
<evidence type="ECO:0000256" key="3">
    <source>
        <dbReference type="ARBA" id="ARBA00023163"/>
    </source>
</evidence>
<sequence>MPTSKTQKIINDLTERIESGELEPGAQLPSTAELRAQYGVSITVVRGAINWLKAKGMVEGMSGVGVFVAERPGS</sequence>
<dbReference type="RefSeq" id="WP_275033686.1">
    <property type="nucleotide sequence ID" value="NZ_CP118615.1"/>
</dbReference>
<keyword evidence="1" id="KW-0805">Transcription regulation</keyword>
<evidence type="ECO:0000259" key="4">
    <source>
        <dbReference type="PROSITE" id="PS50949"/>
    </source>
</evidence>
<protein>
    <submittedName>
        <fullName evidence="5">Winged helix-turn-helix domain-containing protein</fullName>
    </submittedName>
</protein>
<dbReference type="PANTHER" id="PTHR44846:SF17">
    <property type="entry name" value="GNTR-FAMILY TRANSCRIPTIONAL REGULATOR"/>
    <property type="match status" value="1"/>
</dbReference>
<dbReference type="SUPFAM" id="SSF46785">
    <property type="entry name" value="Winged helix' DNA-binding domain"/>
    <property type="match status" value="1"/>
</dbReference>
<dbReference type="InterPro" id="IPR050679">
    <property type="entry name" value="Bact_HTH_transcr_reg"/>
</dbReference>
<name>A0ABY7ZUW2_9ACTN</name>
<dbReference type="SMART" id="SM00345">
    <property type="entry name" value="HTH_GNTR"/>
    <property type="match status" value="1"/>
</dbReference>
<accession>A0ABY7ZUW2</accession>
<gene>
    <name evidence="5" type="ORF">PVK37_10715</name>
</gene>
<evidence type="ECO:0000313" key="6">
    <source>
        <dbReference type="Proteomes" id="UP001219605"/>
    </source>
</evidence>
<dbReference type="PROSITE" id="PS50949">
    <property type="entry name" value="HTH_GNTR"/>
    <property type="match status" value="1"/>
</dbReference>
<keyword evidence="2" id="KW-0238">DNA-binding</keyword>
<keyword evidence="6" id="KW-1185">Reference proteome</keyword>
<dbReference type="Gene3D" id="1.10.10.10">
    <property type="entry name" value="Winged helix-like DNA-binding domain superfamily/Winged helix DNA-binding domain"/>
    <property type="match status" value="1"/>
</dbReference>
<organism evidence="5 6">
    <name type="scientific">Micromonospora cathayae</name>
    <dbReference type="NCBI Taxonomy" id="3028804"/>
    <lineage>
        <taxon>Bacteria</taxon>
        <taxon>Bacillati</taxon>
        <taxon>Actinomycetota</taxon>
        <taxon>Actinomycetes</taxon>
        <taxon>Micromonosporales</taxon>
        <taxon>Micromonosporaceae</taxon>
        <taxon>Micromonospora</taxon>
    </lineage>
</organism>
<dbReference type="Pfam" id="PF00392">
    <property type="entry name" value="GntR"/>
    <property type="match status" value="1"/>
</dbReference>
<feature type="domain" description="HTH gntR-type" evidence="4">
    <location>
        <begin position="3"/>
        <end position="71"/>
    </location>
</feature>
<keyword evidence="3" id="KW-0804">Transcription</keyword>
<dbReference type="CDD" id="cd07377">
    <property type="entry name" value="WHTH_GntR"/>
    <property type="match status" value="1"/>
</dbReference>